<comment type="domain">
    <text evidence="10">The clip domain consists of 35-55 residues which are 'knitted' together usually by 3 conserved disulfide bonds forming a clip-like compact structure.</text>
</comment>
<organism evidence="14 15">
    <name type="scientific">Meganyctiphanes norvegica</name>
    <name type="common">Northern krill</name>
    <name type="synonym">Thysanopoda norvegica</name>
    <dbReference type="NCBI Taxonomy" id="48144"/>
    <lineage>
        <taxon>Eukaryota</taxon>
        <taxon>Metazoa</taxon>
        <taxon>Ecdysozoa</taxon>
        <taxon>Arthropoda</taxon>
        <taxon>Crustacea</taxon>
        <taxon>Multicrustacea</taxon>
        <taxon>Malacostraca</taxon>
        <taxon>Eumalacostraca</taxon>
        <taxon>Eucarida</taxon>
        <taxon>Euphausiacea</taxon>
        <taxon>Euphausiidae</taxon>
        <taxon>Meganyctiphanes</taxon>
    </lineage>
</organism>
<feature type="domain" description="Peptidase S1" evidence="11">
    <location>
        <begin position="99"/>
        <end position="402"/>
    </location>
</feature>
<keyword evidence="10" id="KW-0964">Secreted</keyword>
<evidence type="ECO:0000256" key="8">
    <source>
        <dbReference type="PROSITE-ProRule" id="PRU01005"/>
    </source>
</evidence>
<dbReference type="GO" id="GO:0004252">
    <property type="term" value="F:serine-type endopeptidase activity"/>
    <property type="evidence" value="ECO:0007669"/>
    <property type="project" value="UniProtKB-UniRule"/>
</dbReference>
<name>A0AAV2SUV7_MEGNR</name>
<feature type="disulfide bond" evidence="8">
    <location>
        <begin position="128"/>
        <end position="162"/>
    </location>
</feature>
<dbReference type="SUPFAM" id="SSF50494">
    <property type="entry name" value="Trypsin-like serine proteases"/>
    <property type="match status" value="1"/>
</dbReference>
<dbReference type="PROSITE" id="PS51670">
    <property type="entry name" value="SHKT"/>
    <property type="match status" value="1"/>
</dbReference>
<keyword evidence="15" id="KW-1185">Reference proteome</keyword>
<gene>
    <name evidence="14" type="ORF">MNOR_LOCUS40249</name>
</gene>
<sequence>MRLILLAWCCGSLFSPSPVTAQECRTPDRRLGDCISIQQCPTLNSLLQQVSSGSSSGGISTLRKYICVYDESSVRVCCPRTIKSPITTQCGVRFTDDRIIGGEDAELGAWPWMVIFRARDTRTSGGSCSDKNPFCSGWAASGHCQSDTDFMTENCMKSCNKCPSVTGASGWICGGVLISEQYVLTAAHCFRDGSRIEYARIGEYDLSKSPDYGRGRTAPEPQDIEVERVIKHPDFGSPGCRKCNDIALVKLAKPARMHRIFVQPICLPSNPEQDMKYPVSAFQGKDGVAAGWGVTDATDYYGTNLSDILQQAKLRIQEQSYCRQQKINYPNDSMILCAGQGDGKDTCRGDSGGPLMLPDSSGVRYYVVGVTSLGRTVCGTHDAQGIFTSVHYYMDWLYQNMV</sequence>
<dbReference type="InterPro" id="IPR022700">
    <property type="entry name" value="CLIP"/>
</dbReference>
<dbReference type="SMART" id="SM00254">
    <property type="entry name" value="ShKT"/>
    <property type="match status" value="1"/>
</dbReference>
<dbReference type="InterPro" id="IPR033116">
    <property type="entry name" value="TRYPSIN_SER"/>
</dbReference>
<protein>
    <recommendedName>
        <fullName evidence="10">CLIP domain-containing serine protease</fullName>
        <ecNumber evidence="9">3.4.21.-</ecNumber>
    </recommendedName>
</protein>
<comment type="caution">
    <text evidence="14">The sequence shown here is derived from an EMBL/GenBank/DDBJ whole genome shotgun (WGS) entry which is preliminary data.</text>
</comment>
<dbReference type="Proteomes" id="UP001497623">
    <property type="component" value="Unassembled WGS sequence"/>
</dbReference>
<comment type="subcellular location">
    <subcellularLocation>
        <location evidence="10">Secreted</location>
    </subcellularLocation>
</comment>
<evidence type="ECO:0000259" key="12">
    <source>
        <dbReference type="PROSITE" id="PS51670"/>
    </source>
</evidence>
<feature type="chain" id="PRO_5043092682" description="CLIP domain-containing serine protease" evidence="10">
    <location>
        <begin position="22"/>
        <end position="402"/>
    </location>
</feature>
<dbReference type="Pfam" id="PF01549">
    <property type="entry name" value="ShK"/>
    <property type="match status" value="1"/>
</dbReference>
<evidence type="ECO:0000256" key="4">
    <source>
        <dbReference type="ARBA" id="ARBA00022825"/>
    </source>
</evidence>
<evidence type="ECO:0000313" key="14">
    <source>
        <dbReference type="EMBL" id="CAL4236537.1"/>
    </source>
</evidence>
<reference evidence="14 15" key="1">
    <citation type="submission" date="2024-05" db="EMBL/GenBank/DDBJ databases">
        <authorList>
            <person name="Wallberg A."/>
        </authorList>
    </citation>
    <scope>NUCLEOTIDE SEQUENCE [LARGE SCALE GENOMIC DNA]</scope>
</reference>
<dbReference type="EMBL" id="CAXKWB010118809">
    <property type="protein sequence ID" value="CAL4236537.1"/>
    <property type="molecule type" value="Genomic_DNA"/>
</dbReference>
<dbReference type="InterPro" id="IPR051487">
    <property type="entry name" value="Ser/Thr_Proteases_Immune/Dev"/>
</dbReference>
<dbReference type="InterPro" id="IPR003582">
    <property type="entry name" value="ShKT_dom"/>
</dbReference>
<evidence type="ECO:0000256" key="10">
    <source>
        <dbReference type="RuleBase" id="RU366078"/>
    </source>
</evidence>
<evidence type="ECO:0000313" key="15">
    <source>
        <dbReference type="Proteomes" id="UP001497623"/>
    </source>
</evidence>
<dbReference type="GO" id="GO:0005576">
    <property type="term" value="C:extracellular region"/>
    <property type="evidence" value="ECO:0007669"/>
    <property type="project" value="UniProtKB-SubCell"/>
</dbReference>
<dbReference type="PRINTS" id="PR00722">
    <property type="entry name" value="CHYMOTRYPSIN"/>
</dbReference>
<evidence type="ECO:0000256" key="1">
    <source>
        <dbReference type="ARBA" id="ARBA00022670"/>
    </source>
</evidence>
<evidence type="ECO:0000259" key="11">
    <source>
        <dbReference type="PROSITE" id="PS50240"/>
    </source>
</evidence>
<evidence type="ECO:0000256" key="5">
    <source>
        <dbReference type="ARBA" id="ARBA00023157"/>
    </source>
</evidence>
<dbReference type="InterPro" id="IPR043504">
    <property type="entry name" value="Peptidase_S1_PA_chymotrypsin"/>
</dbReference>
<dbReference type="InterPro" id="IPR038565">
    <property type="entry name" value="CLIP_sf"/>
</dbReference>
<dbReference type="PROSITE" id="PS00135">
    <property type="entry name" value="TRYPSIN_SER"/>
    <property type="match status" value="1"/>
</dbReference>
<keyword evidence="5 8" id="KW-1015">Disulfide bond</keyword>
<evidence type="ECO:0000256" key="9">
    <source>
        <dbReference type="RuleBase" id="RU363034"/>
    </source>
</evidence>
<evidence type="ECO:0000256" key="2">
    <source>
        <dbReference type="ARBA" id="ARBA00022729"/>
    </source>
</evidence>
<dbReference type="FunFam" id="2.40.10.10:FF:000028">
    <property type="entry name" value="Serine protease easter"/>
    <property type="match status" value="1"/>
</dbReference>
<dbReference type="PROSITE" id="PS00134">
    <property type="entry name" value="TRYPSIN_HIS"/>
    <property type="match status" value="1"/>
</dbReference>
<feature type="domain" description="ShKT" evidence="12">
    <location>
        <begin position="128"/>
        <end position="162"/>
    </location>
</feature>
<keyword evidence="6" id="KW-0325">Glycoprotein</keyword>
<keyword evidence="4 9" id="KW-0720">Serine protease</keyword>
<proteinExistence type="inferred from homology"/>
<dbReference type="SMART" id="SM00020">
    <property type="entry name" value="Tryp_SPc"/>
    <property type="match status" value="1"/>
</dbReference>
<keyword evidence="2 10" id="KW-0732">Signal</keyword>
<evidence type="ECO:0000256" key="6">
    <source>
        <dbReference type="ARBA" id="ARBA00023180"/>
    </source>
</evidence>
<dbReference type="PANTHER" id="PTHR24256">
    <property type="entry name" value="TRYPTASE-RELATED"/>
    <property type="match status" value="1"/>
</dbReference>
<dbReference type="SMART" id="SM00680">
    <property type="entry name" value="CLIP"/>
    <property type="match status" value="1"/>
</dbReference>
<dbReference type="CDD" id="cd00190">
    <property type="entry name" value="Tryp_SPc"/>
    <property type="match status" value="1"/>
</dbReference>
<evidence type="ECO:0000256" key="7">
    <source>
        <dbReference type="ARBA" id="ARBA00024195"/>
    </source>
</evidence>
<dbReference type="InterPro" id="IPR001254">
    <property type="entry name" value="Trypsin_dom"/>
</dbReference>
<dbReference type="AlphaFoldDB" id="A0AAV2SUV7"/>
<accession>A0AAV2SUV7</accession>
<dbReference type="Pfam" id="PF12032">
    <property type="entry name" value="CLIP"/>
    <property type="match status" value="1"/>
</dbReference>
<evidence type="ECO:0000259" key="13">
    <source>
        <dbReference type="PROSITE" id="PS51888"/>
    </source>
</evidence>
<dbReference type="InterPro" id="IPR018114">
    <property type="entry name" value="TRYPSIN_HIS"/>
</dbReference>
<dbReference type="Gene3D" id="2.40.10.10">
    <property type="entry name" value="Trypsin-like serine proteases"/>
    <property type="match status" value="3"/>
</dbReference>
<dbReference type="PROSITE" id="PS50240">
    <property type="entry name" value="TRYPSIN_DOM"/>
    <property type="match status" value="1"/>
</dbReference>
<comment type="similarity">
    <text evidence="7 10">Belongs to the peptidase S1 family. CLIP subfamily.</text>
</comment>
<dbReference type="InterPro" id="IPR009003">
    <property type="entry name" value="Peptidase_S1_PA"/>
</dbReference>
<dbReference type="GO" id="GO:0006508">
    <property type="term" value="P:proteolysis"/>
    <property type="evidence" value="ECO:0007669"/>
    <property type="project" value="UniProtKB-KW"/>
</dbReference>
<keyword evidence="1 9" id="KW-0645">Protease</keyword>
<feature type="signal peptide" evidence="10">
    <location>
        <begin position="1"/>
        <end position="21"/>
    </location>
</feature>
<dbReference type="PROSITE" id="PS51888">
    <property type="entry name" value="CLIP"/>
    <property type="match status" value="1"/>
</dbReference>
<dbReference type="Gene3D" id="1.10.10.1940">
    <property type="match status" value="1"/>
</dbReference>
<dbReference type="EC" id="3.4.21.-" evidence="9"/>
<dbReference type="Gene3D" id="3.30.1640.30">
    <property type="match status" value="1"/>
</dbReference>
<dbReference type="Pfam" id="PF00089">
    <property type="entry name" value="Trypsin"/>
    <property type="match status" value="1"/>
</dbReference>
<dbReference type="InterPro" id="IPR001314">
    <property type="entry name" value="Peptidase_S1A"/>
</dbReference>
<keyword evidence="3 9" id="KW-0378">Hydrolase</keyword>
<evidence type="ECO:0000256" key="3">
    <source>
        <dbReference type="ARBA" id="ARBA00022801"/>
    </source>
</evidence>
<feature type="domain" description="Clip" evidence="13">
    <location>
        <begin position="23"/>
        <end position="78"/>
    </location>
</feature>
<comment type="caution">
    <text evidence="8">Lacks conserved residue(s) required for the propagation of feature annotation.</text>
</comment>